<dbReference type="GO" id="GO:0065002">
    <property type="term" value="P:intracellular protein transmembrane transport"/>
    <property type="evidence" value="ECO:0007669"/>
    <property type="project" value="UniProtKB-UniRule"/>
</dbReference>
<comment type="similarity">
    <text evidence="9">Belongs to the SecE/SEC61-gamma family.</text>
</comment>
<keyword evidence="3 9" id="KW-1003">Cell membrane</keyword>
<comment type="subcellular location">
    <subcellularLocation>
        <location evidence="9">Cell membrane</location>
        <topology evidence="9">Single-pass membrane protein</topology>
    </subcellularLocation>
    <subcellularLocation>
        <location evidence="1">Membrane</location>
    </subcellularLocation>
</comment>
<evidence type="ECO:0000256" key="1">
    <source>
        <dbReference type="ARBA" id="ARBA00004370"/>
    </source>
</evidence>
<feature type="transmembrane region" description="Helical" evidence="9">
    <location>
        <begin position="29"/>
        <end position="49"/>
    </location>
</feature>
<comment type="function">
    <text evidence="9">Essential subunit of the Sec protein translocation channel SecYEG. Clamps together the 2 halves of SecY. May contact the channel plug during translocation.</text>
</comment>
<dbReference type="RefSeq" id="WP_184007215.1">
    <property type="nucleotide sequence ID" value="NZ_JACIJS010000001.1"/>
</dbReference>
<keyword evidence="2 9" id="KW-0813">Transport</keyword>
<evidence type="ECO:0000256" key="9">
    <source>
        <dbReference type="HAMAP-Rule" id="MF_00422"/>
    </source>
</evidence>
<keyword evidence="6 9" id="KW-1133">Transmembrane helix</keyword>
<gene>
    <name evidence="9" type="primary">secE</name>
    <name evidence="10" type="ORF">FHS89_000014</name>
</gene>
<organism evidence="10 11">
    <name type="scientific">Rubricella aquisinus</name>
    <dbReference type="NCBI Taxonomy" id="2028108"/>
    <lineage>
        <taxon>Bacteria</taxon>
        <taxon>Pseudomonadati</taxon>
        <taxon>Pseudomonadota</taxon>
        <taxon>Alphaproteobacteria</taxon>
        <taxon>Rhodobacterales</taxon>
        <taxon>Paracoccaceae</taxon>
        <taxon>Rubricella</taxon>
    </lineage>
</organism>
<evidence type="ECO:0000313" key="11">
    <source>
        <dbReference type="Proteomes" id="UP000553766"/>
    </source>
</evidence>
<comment type="subunit">
    <text evidence="9">Component of the Sec protein translocase complex. Heterotrimer consisting of SecY, SecE and SecG subunits. The heterotrimers can form oligomers, although 1 heterotrimer is thought to be able to translocate proteins. Interacts with the ribosome. Interacts with SecDF, and other proteins may be involved. Interacts with SecA.</text>
</comment>
<dbReference type="GO" id="GO:0005886">
    <property type="term" value="C:plasma membrane"/>
    <property type="evidence" value="ECO:0007669"/>
    <property type="project" value="UniProtKB-SubCell"/>
</dbReference>
<dbReference type="GO" id="GO:0008320">
    <property type="term" value="F:protein transmembrane transporter activity"/>
    <property type="evidence" value="ECO:0007669"/>
    <property type="project" value="UniProtKB-UniRule"/>
</dbReference>
<evidence type="ECO:0000256" key="6">
    <source>
        <dbReference type="ARBA" id="ARBA00022989"/>
    </source>
</evidence>
<dbReference type="Proteomes" id="UP000553766">
    <property type="component" value="Unassembled WGS sequence"/>
</dbReference>
<dbReference type="HAMAP" id="MF_00422">
    <property type="entry name" value="SecE"/>
    <property type="match status" value="1"/>
</dbReference>
<dbReference type="GO" id="GO:0009306">
    <property type="term" value="P:protein secretion"/>
    <property type="evidence" value="ECO:0007669"/>
    <property type="project" value="UniProtKB-UniRule"/>
</dbReference>
<reference evidence="10 11" key="1">
    <citation type="submission" date="2020-08" db="EMBL/GenBank/DDBJ databases">
        <title>Genomic Encyclopedia of Type Strains, Phase IV (KMG-IV): sequencing the most valuable type-strain genomes for metagenomic binning, comparative biology and taxonomic classification.</title>
        <authorList>
            <person name="Goeker M."/>
        </authorList>
    </citation>
    <scope>NUCLEOTIDE SEQUENCE [LARGE SCALE GENOMIC DNA]</scope>
    <source>
        <strain evidence="10 11">DSM 103377</strain>
    </source>
</reference>
<keyword evidence="7 9" id="KW-0811">Translocation</keyword>
<keyword evidence="11" id="KW-1185">Reference proteome</keyword>
<dbReference type="EMBL" id="JACIJS010000001">
    <property type="protein sequence ID" value="MBB5514016.1"/>
    <property type="molecule type" value="Genomic_DNA"/>
</dbReference>
<evidence type="ECO:0000256" key="5">
    <source>
        <dbReference type="ARBA" id="ARBA00022927"/>
    </source>
</evidence>
<dbReference type="AlphaFoldDB" id="A0A840WWD3"/>
<dbReference type="PANTHER" id="PTHR33910:SF1">
    <property type="entry name" value="PROTEIN TRANSLOCASE SUBUNIT SECE"/>
    <property type="match status" value="1"/>
</dbReference>
<evidence type="ECO:0000256" key="7">
    <source>
        <dbReference type="ARBA" id="ARBA00023010"/>
    </source>
</evidence>
<sequence length="65" mass="7324">MAKTNPFQFVQQVRGETAKVVWPTRKETMLTTGMVFVMATLAALFFFLVDQIIRLGLEMLLSVAS</sequence>
<keyword evidence="5 9" id="KW-0653">Protein transport</keyword>
<accession>A0A840WWD3</accession>
<dbReference type="NCBIfam" id="TIGR00964">
    <property type="entry name" value="secE_bact"/>
    <property type="match status" value="1"/>
</dbReference>
<keyword evidence="8 9" id="KW-0472">Membrane</keyword>
<dbReference type="Gene3D" id="1.20.5.1030">
    <property type="entry name" value="Preprotein translocase secy subunit"/>
    <property type="match status" value="1"/>
</dbReference>
<proteinExistence type="inferred from homology"/>
<dbReference type="InterPro" id="IPR038379">
    <property type="entry name" value="SecE_sf"/>
</dbReference>
<name>A0A840WWD3_9RHOB</name>
<dbReference type="GO" id="GO:0006605">
    <property type="term" value="P:protein targeting"/>
    <property type="evidence" value="ECO:0007669"/>
    <property type="project" value="UniProtKB-UniRule"/>
</dbReference>
<evidence type="ECO:0000256" key="2">
    <source>
        <dbReference type="ARBA" id="ARBA00022448"/>
    </source>
</evidence>
<evidence type="ECO:0000256" key="3">
    <source>
        <dbReference type="ARBA" id="ARBA00022475"/>
    </source>
</evidence>
<dbReference type="GO" id="GO:0043952">
    <property type="term" value="P:protein transport by the Sec complex"/>
    <property type="evidence" value="ECO:0007669"/>
    <property type="project" value="UniProtKB-UniRule"/>
</dbReference>
<evidence type="ECO:0000256" key="4">
    <source>
        <dbReference type="ARBA" id="ARBA00022692"/>
    </source>
</evidence>
<dbReference type="InterPro" id="IPR005807">
    <property type="entry name" value="SecE_bac"/>
</dbReference>
<dbReference type="PANTHER" id="PTHR33910">
    <property type="entry name" value="PROTEIN TRANSLOCASE SUBUNIT SECE"/>
    <property type="match status" value="1"/>
</dbReference>
<dbReference type="InterPro" id="IPR001901">
    <property type="entry name" value="Translocase_SecE/Sec61-g"/>
</dbReference>
<evidence type="ECO:0000313" key="10">
    <source>
        <dbReference type="EMBL" id="MBB5514016.1"/>
    </source>
</evidence>
<evidence type="ECO:0000256" key="8">
    <source>
        <dbReference type="ARBA" id="ARBA00023136"/>
    </source>
</evidence>
<comment type="caution">
    <text evidence="10">The sequence shown here is derived from an EMBL/GenBank/DDBJ whole genome shotgun (WGS) entry which is preliminary data.</text>
</comment>
<protein>
    <recommendedName>
        <fullName evidence="9">Protein translocase subunit SecE</fullName>
    </recommendedName>
</protein>
<keyword evidence="4 9" id="KW-0812">Transmembrane</keyword>
<dbReference type="Pfam" id="PF00584">
    <property type="entry name" value="SecE"/>
    <property type="match status" value="1"/>
</dbReference>